<evidence type="ECO:0000313" key="2">
    <source>
        <dbReference type="Proteomes" id="UP000257109"/>
    </source>
</evidence>
<comment type="caution">
    <text evidence="1">The sequence shown here is derived from an EMBL/GenBank/DDBJ whole genome shotgun (WGS) entry which is preliminary data.</text>
</comment>
<name>A0A371GJL1_MUCPR</name>
<organism evidence="1 2">
    <name type="scientific">Mucuna pruriens</name>
    <name type="common">Velvet bean</name>
    <name type="synonym">Dolichos pruriens</name>
    <dbReference type="NCBI Taxonomy" id="157652"/>
    <lineage>
        <taxon>Eukaryota</taxon>
        <taxon>Viridiplantae</taxon>
        <taxon>Streptophyta</taxon>
        <taxon>Embryophyta</taxon>
        <taxon>Tracheophyta</taxon>
        <taxon>Spermatophyta</taxon>
        <taxon>Magnoliopsida</taxon>
        <taxon>eudicotyledons</taxon>
        <taxon>Gunneridae</taxon>
        <taxon>Pentapetalae</taxon>
        <taxon>rosids</taxon>
        <taxon>fabids</taxon>
        <taxon>Fabales</taxon>
        <taxon>Fabaceae</taxon>
        <taxon>Papilionoideae</taxon>
        <taxon>50 kb inversion clade</taxon>
        <taxon>NPAAA clade</taxon>
        <taxon>indigoferoid/millettioid clade</taxon>
        <taxon>Phaseoleae</taxon>
        <taxon>Mucuna</taxon>
    </lineage>
</organism>
<reference evidence="1" key="1">
    <citation type="submission" date="2018-05" db="EMBL/GenBank/DDBJ databases">
        <title>Draft genome of Mucuna pruriens seed.</title>
        <authorList>
            <person name="Nnadi N.E."/>
            <person name="Vos R."/>
            <person name="Hasami M.H."/>
            <person name="Devisetty U.K."/>
            <person name="Aguiy J.C."/>
        </authorList>
    </citation>
    <scope>NUCLEOTIDE SEQUENCE [LARGE SCALE GENOMIC DNA]</scope>
    <source>
        <strain evidence="1">JCA_2017</strain>
    </source>
</reference>
<dbReference type="Proteomes" id="UP000257109">
    <property type="component" value="Unassembled WGS sequence"/>
</dbReference>
<dbReference type="EMBL" id="QJKJ01005305">
    <property type="protein sequence ID" value="RDX90727.1"/>
    <property type="molecule type" value="Genomic_DNA"/>
</dbReference>
<sequence>MESFISSRVPLKRVREENKSFKKYTKNTKQDYNMDPNCVREFLKLVKHYSQSNISNESIEGNLSCEM</sequence>
<accession>A0A371GJL1</accession>
<dbReference type="AlphaFoldDB" id="A0A371GJL1"/>
<proteinExistence type="predicted"/>
<keyword evidence="2" id="KW-1185">Reference proteome</keyword>
<feature type="non-terminal residue" evidence="1">
    <location>
        <position position="1"/>
    </location>
</feature>
<protein>
    <submittedName>
        <fullName evidence="1">Uncharacterized protein</fullName>
    </submittedName>
</protein>
<evidence type="ECO:0000313" key="1">
    <source>
        <dbReference type="EMBL" id="RDX90727.1"/>
    </source>
</evidence>
<gene>
    <name evidence="1" type="ORF">CR513_27379</name>
</gene>